<dbReference type="CDD" id="cd02588">
    <property type="entry name" value="HAD_L2-DEX"/>
    <property type="match status" value="1"/>
</dbReference>
<proteinExistence type="inferred from homology"/>
<dbReference type="SUPFAM" id="SSF56784">
    <property type="entry name" value="HAD-like"/>
    <property type="match status" value="1"/>
</dbReference>
<organism evidence="5 6">
    <name type="scientific">Alteromonas portus</name>
    <dbReference type="NCBI Taxonomy" id="2565549"/>
    <lineage>
        <taxon>Bacteria</taxon>
        <taxon>Pseudomonadati</taxon>
        <taxon>Pseudomonadota</taxon>
        <taxon>Gammaproteobacteria</taxon>
        <taxon>Alteromonadales</taxon>
        <taxon>Alteromonadaceae</taxon>
        <taxon>Alteromonas/Salinimonas group</taxon>
        <taxon>Alteromonas</taxon>
    </lineage>
</organism>
<dbReference type="OrthoDB" id="5865007at2"/>
<keyword evidence="2 3" id="KW-0378">Hydrolase</keyword>
<dbReference type="Gene3D" id="1.10.150.240">
    <property type="entry name" value="Putative phosphatase, domain 2"/>
    <property type="match status" value="1"/>
</dbReference>
<dbReference type="Proteomes" id="UP000305471">
    <property type="component" value="Unassembled WGS sequence"/>
</dbReference>
<evidence type="ECO:0000256" key="3">
    <source>
        <dbReference type="RuleBase" id="RU368077"/>
    </source>
</evidence>
<reference evidence="5 6" key="1">
    <citation type="submission" date="2019-04" db="EMBL/GenBank/DDBJ databases">
        <title>Alteromonas portus sp. nov., an alginate lyase-excreting marine bacterium.</title>
        <authorList>
            <person name="Huang H."/>
            <person name="Mo K."/>
            <person name="Bao S."/>
        </authorList>
    </citation>
    <scope>NUCLEOTIDE SEQUENCE [LARGE SCALE GENOMIC DNA]</scope>
    <source>
        <strain evidence="5 6">HB161718</strain>
    </source>
</reference>
<evidence type="ECO:0000256" key="1">
    <source>
        <dbReference type="ARBA" id="ARBA00008106"/>
    </source>
</evidence>
<evidence type="ECO:0000256" key="4">
    <source>
        <dbReference type="SAM" id="SignalP"/>
    </source>
</evidence>
<dbReference type="InterPro" id="IPR036412">
    <property type="entry name" value="HAD-like_sf"/>
</dbReference>
<dbReference type="SFLD" id="SFLDS00003">
    <property type="entry name" value="Haloacid_Dehalogenase"/>
    <property type="match status" value="1"/>
</dbReference>
<dbReference type="EMBL" id="SWCO01000002">
    <property type="protein sequence ID" value="TKB04239.1"/>
    <property type="molecule type" value="Genomic_DNA"/>
</dbReference>
<dbReference type="PANTHER" id="PTHR43316">
    <property type="entry name" value="HYDROLASE, HALOACID DELAHOGENASE-RELATED"/>
    <property type="match status" value="1"/>
</dbReference>
<dbReference type="Pfam" id="PF00702">
    <property type="entry name" value="Hydrolase"/>
    <property type="match status" value="1"/>
</dbReference>
<evidence type="ECO:0000313" key="6">
    <source>
        <dbReference type="Proteomes" id="UP000305471"/>
    </source>
</evidence>
<comment type="caution">
    <text evidence="5">The sequence shown here is derived from an EMBL/GenBank/DDBJ whole genome shotgun (WGS) entry which is preliminary data.</text>
</comment>
<dbReference type="RefSeq" id="WP_136781260.1">
    <property type="nucleotide sequence ID" value="NZ_SWCO01000002.1"/>
</dbReference>
<dbReference type="InterPro" id="IPR051540">
    <property type="entry name" value="S-2-haloacid_dehalogenase"/>
</dbReference>
<evidence type="ECO:0000313" key="5">
    <source>
        <dbReference type="EMBL" id="TKB04239.1"/>
    </source>
</evidence>
<evidence type="ECO:0000256" key="2">
    <source>
        <dbReference type="ARBA" id="ARBA00022801"/>
    </source>
</evidence>
<dbReference type="NCBIfam" id="TIGR01493">
    <property type="entry name" value="HAD-SF-IA-v2"/>
    <property type="match status" value="1"/>
</dbReference>
<dbReference type="AlphaFoldDB" id="A0A4U0ZE58"/>
<sequence>MVRSPFSLLSKLCCATAVGLSLVSSPVFAQTDTTEAVQSAKNMAMSTSELRAPKVIFFDVNETLLDLTAMRSSVGEALGGRDDLLPLWFSTMLHHSLVDSTTGRFHTFGEIGVASLLMVAEIEGIELTQEQAKTAIVTPLRSLPPHPDVRDGLQALKDKGYKLVSLTNSSNQGVYTQFKNADLLSYFDERLSVEDINLYKPDTRTYEWAIEKMGIAAEDAMLVAAHGWDIAGAKQAGWQAAFIARPGKVLYPLAIAPDTVVSGLDELVSQLPDAK</sequence>
<feature type="signal peptide" evidence="4">
    <location>
        <begin position="1"/>
        <end position="29"/>
    </location>
</feature>
<dbReference type="InterPro" id="IPR006328">
    <property type="entry name" value="2-HAD"/>
</dbReference>
<accession>A0A4U0ZE58</accession>
<dbReference type="PRINTS" id="PR00413">
    <property type="entry name" value="HADHALOGNASE"/>
</dbReference>
<dbReference type="NCBIfam" id="TIGR01428">
    <property type="entry name" value="HAD_type_II"/>
    <property type="match status" value="1"/>
</dbReference>
<dbReference type="InterPro" id="IPR023198">
    <property type="entry name" value="PGP-like_dom2"/>
</dbReference>
<feature type="chain" id="PRO_5020569461" description="(S)-2-haloacid dehalogenase" evidence="4">
    <location>
        <begin position="30"/>
        <end position="275"/>
    </location>
</feature>
<protein>
    <recommendedName>
        <fullName evidence="3">(S)-2-haloacid dehalogenase</fullName>
        <ecNumber evidence="3">3.8.1.2</ecNumber>
    </recommendedName>
    <alternativeName>
        <fullName evidence="3">2-haloalkanoic acid dehalogenase</fullName>
    </alternativeName>
    <alternativeName>
        <fullName evidence="3">Halocarboxylic acid halidohydrolase</fullName>
    </alternativeName>
    <alternativeName>
        <fullName evidence="3">L-2-haloacid dehalogenase</fullName>
    </alternativeName>
</protein>
<keyword evidence="4" id="KW-0732">Signal</keyword>
<dbReference type="SFLD" id="SFLDG01129">
    <property type="entry name" value="C1.5:_HAD__Beta-PGM__Phosphata"/>
    <property type="match status" value="1"/>
</dbReference>
<dbReference type="GO" id="GO:0018784">
    <property type="term" value="F:(S)-2-haloacid dehalogenase activity"/>
    <property type="evidence" value="ECO:0007669"/>
    <property type="project" value="UniProtKB-UniRule"/>
</dbReference>
<dbReference type="EC" id="3.8.1.2" evidence="3"/>
<dbReference type="PANTHER" id="PTHR43316:SF3">
    <property type="entry name" value="HALOACID DEHALOGENASE, TYPE II (AFU_ORTHOLOGUE AFUA_2G07750)-RELATED"/>
    <property type="match status" value="1"/>
</dbReference>
<name>A0A4U0ZE58_9ALTE</name>
<comment type="similarity">
    <text evidence="1 3">Belongs to the HAD-like hydrolase superfamily. S-2-haloalkanoic acid dehalogenase family.</text>
</comment>
<dbReference type="Gene3D" id="3.40.50.1000">
    <property type="entry name" value="HAD superfamily/HAD-like"/>
    <property type="match status" value="1"/>
</dbReference>
<comment type="function">
    <text evidence="3">Catalyzes the hydrolytic dehalogenation of small (S)-2-haloalkanoic acids to yield the corresponding (R)-2-hydroxyalkanoic acids.</text>
</comment>
<gene>
    <name evidence="5" type="ORF">E5672_05400</name>
</gene>
<comment type="catalytic activity">
    <reaction evidence="3">
        <text>an (S)-2-haloacid + H2O = a (2R)-2-hydroxycarboxylate + a halide anion + H(+)</text>
        <dbReference type="Rhea" id="RHEA:11192"/>
        <dbReference type="ChEBI" id="CHEBI:15377"/>
        <dbReference type="ChEBI" id="CHEBI:15378"/>
        <dbReference type="ChEBI" id="CHEBI:16042"/>
        <dbReference type="ChEBI" id="CHEBI:58314"/>
        <dbReference type="ChEBI" id="CHEBI:137405"/>
        <dbReference type="EC" id="3.8.1.2"/>
    </reaction>
</comment>
<dbReference type="InterPro" id="IPR006439">
    <property type="entry name" value="HAD-SF_hydro_IA"/>
</dbReference>
<dbReference type="InterPro" id="IPR023214">
    <property type="entry name" value="HAD_sf"/>
</dbReference>
<keyword evidence="6" id="KW-1185">Reference proteome</keyword>